<sequence length="138" mass="15245">MSDGPISQKWSTTLKVASVILGVLLIGLAIYNFALMITADDPISVILPIYYVIFGVMIIAAEAKINWIMIKFMFLSGHIGKGMFYIFVGTLCIRSRMIIQYVMAGLLIIVGVVYVCCFCGARKSDPRMPPIDQSKNQA</sequence>
<dbReference type="InterPro" id="IPR013714">
    <property type="entry name" value="Golgi_TVP15"/>
</dbReference>
<gene>
    <name evidence="6" type="ORF">BSTOLATCC_MIC55835</name>
</gene>
<keyword evidence="7" id="KW-1185">Reference proteome</keyword>
<accession>A0AAU9JXH5</accession>
<dbReference type="PANTHER" id="PTHR28128">
    <property type="entry name" value="GOLGI APPARATUS MEMBRANE PROTEIN TVP15"/>
    <property type="match status" value="1"/>
</dbReference>
<dbReference type="PANTHER" id="PTHR28128:SF1">
    <property type="entry name" value="GOLGI APPARATUS MEMBRANE PROTEIN TVP15"/>
    <property type="match status" value="1"/>
</dbReference>
<evidence type="ECO:0000256" key="1">
    <source>
        <dbReference type="ARBA" id="ARBA00004141"/>
    </source>
</evidence>
<feature type="transmembrane region" description="Helical" evidence="5">
    <location>
        <begin position="68"/>
        <end position="86"/>
    </location>
</feature>
<evidence type="ECO:0000256" key="2">
    <source>
        <dbReference type="ARBA" id="ARBA00022692"/>
    </source>
</evidence>
<evidence type="ECO:0000256" key="5">
    <source>
        <dbReference type="SAM" id="Phobius"/>
    </source>
</evidence>
<dbReference type="GO" id="GO:0016020">
    <property type="term" value="C:membrane"/>
    <property type="evidence" value="ECO:0007669"/>
    <property type="project" value="UniProtKB-SubCell"/>
</dbReference>
<evidence type="ECO:0000313" key="6">
    <source>
        <dbReference type="EMBL" id="CAG9332388.1"/>
    </source>
</evidence>
<evidence type="ECO:0000313" key="7">
    <source>
        <dbReference type="Proteomes" id="UP001162131"/>
    </source>
</evidence>
<evidence type="ECO:0000256" key="4">
    <source>
        <dbReference type="ARBA" id="ARBA00023136"/>
    </source>
</evidence>
<feature type="transmembrane region" description="Helical" evidence="5">
    <location>
        <begin position="98"/>
        <end position="121"/>
    </location>
</feature>
<dbReference type="AlphaFoldDB" id="A0AAU9JXH5"/>
<evidence type="ECO:0008006" key="8">
    <source>
        <dbReference type="Google" id="ProtNLM"/>
    </source>
</evidence>
<dbReference type="EMBL" id="CAJZBQ010000054">
    <property type="protein sequence ID" value="CAG9332388.1"/>
    <property type="molecule type" value="Genomic_DNA"/>
</dbReference>
<comment type="subcellular location">
    <subcellularLocation>
        <location evidence="1">Membrane</location>
        <topology evidence="1">Multi-pass membrane protein</topology>
    </subcellularLocation>
</comment>
<comment type="caution">
    <text evidence="6">The sequence shown here is derived from an EMBL/GenBank/DDBJ whole genome shotgun (WGS) entry which is preliminary data.</text>
</comment>
<keyword evidence="2 5" id="KW-0812">Transmembrane</keyword>
<keyword evidence="4 5" id="KW-0472">Membrane</keyword>
<organism evidence="6 7">
    <name type="scientific">Blepharisma stoltei</name>
    <dbReference type="NCBI Taxonomy" id="1481888"/>
    <lineage>
        <taxon>Eukaryota</taxon>
        <taxon>Sar</taxon>
        <taxon>Alveolata</taxon>
        <taxon>Ciliophora</taxon>
        <taxon>Postciliodesmatophora</taxon>
        <taxon>Heterotrichea</taxon>
        <taxon>Heterotrichida</taxon>
        <taxon>Blepharismidae</taxon>
        <taxon>Blepharisma</taxon>
    </lineage>
</organism>
<keyword evidence="3 5" id="KW-1133">Transmembrane helix</keyword>
<feature type="transmembrane region" description="Helical" evidence="5">
    <location>
        <begin position="12"/>
        <end position="37"/>
    </location>
</feature>
<feature type="transmembrane region" description="Helical" evidence="5">
    <location>
        <begin position="43"/>
        <end position="61"/>
    </location>
</feature>
<proteinExistence type="predicted"/>
<evidence type="ECO:0000256" key="3">
    <source>
        <dbReference type="ARBA" id="ARBA00022989"/>
    </source>
</evidence>
<dbReference type="Pfam" id="PF08507">
    <property type="entry name" value="COPI_assoc"/>
    <property type="match status" value="1"/>
</dbReference>
<name>A0AAU9JXH5_9CILI</name>
<protein>
    <recommendedName>
        <fullName evidence="8">COPI associated protein</fullName>
    </recommendedName>
</protein>
<dbReference type="Proteomes" id="UP001162131">
    <property type="component" value="Unassembled WGS sequence"/>
</dbReference>
<reference evidence="6" key="1">
    <citation type="submission" date="2021-09" db="EMBL/GenBank/DDBJ databases">
        <authorList>
            <consortium name="AG Swart"/>
            <person name="Singh M."/>
            <person name="Singh A."/>
            <person name="Seah K."/>
            <person name="Emmerich C."/>
        </authorList>
    </citation>
    <scope>NUCLEOTIDE SEQUENCE</scope>
    <source>
        <strain evidence="6">ATCC30299</strain>
    </source>
</reference>